<dbReference type="Proteomes" id="UP001446205">
    <property type="component" value="Unassembled WGS sequence"/>
</dbReference>
<gene>
    <name evidence="2" type="ORF">WOB96_08190</name>
</gene>
<dbReference type="EMBL" id="JBBPCO010000007">
    <property type="protein sequence ID" value="MEK8089747.1"/>
    <property type="molecule type" value="Genomic_DNA"/>
</dbReference>
<keyword evidence="3" id="KW-1185">Reference proteome</keyword>
<keyword evidence="1" id="KW-0732">Signal</keyword>
<protein>
    <submittedName>
        <fullName evidence="2">Uncharacterized protein</fullName>
    </submittedName>
</protein>
<sequence length="578" mass="59963">MMQGNNAKLKTSLPLLIALALAGCGGGDDSSTPNPAPAATTLSGTAAAGAPISGTVTVRDSDTNTPDKIVDIKADGSFNVDVSGLKAPFMLQAAGTVGDRSYTIYSAATAAGTVNVTPLTDLVVANAAGGAASTAFEAADFSKLTDANLDAAENILKTRLAPVLQATGSANTDLMNGAFAANHTGIDAALDLLDVSVSGNTATITVKGVNATMLDDLSTTSDKQSVSTSADAVTAVKSDNEAIVKLIEDASAKFAAATDANDASLRALFNANSFLSMGEKLDGFLGMLFTHRAETGEAISFDNVSVQKYVTETGTPPRAWVSFLLMQSGGQDSNFGLWVEKGADGTWRIIGDQMISDIVVQAMAVSSWFPPSNGTLSSNGVRSGINFFIGMDSPAAIAKGLDHATVQGAGVDVTLTKSSTSNHLGLNGTGDNVVDLTDAAIDTLSDNTGYTITLYDGTSNVIDSYTLNLPKVPVKASTLDARTSFPMLTDNAIKNFDYNSYGTFTMDWTMPYNLKANDIGMFIADANGNNYSSGDIGLNANATSKEFKTNLTGIAMSGYMYLDARDVYGRKYSMYIGL</sequence>
<comment type="caution">
    <text evidence="2">The sequence shown here is derived from an EMBL/GenBank/DDBJ whole genome shotgun (WGS) entry which is preliminary data.</text>
</comment>
<proteinExistence type="predicted"/>
<evidence type="ECO:0000256" key="1">
    <source>
        <dbReference type="SAM" id="SignalP"/>
    </source>
</evidence>
<dbReference type="RefSeq" id="WP_341370805.1">
    <property type="nucleotide sequence ID" value="NZ_JBBPCO010000007.1"/>
</dbReference>
<feature type="signal peptide" evidence="1">
    <location>
        <begin position="1"/>
        <end position="22"/>
    </location>
</feature>
<evidence type="ECO:0000313" key="2">
    <source>
        <dbReference type="EMBL" id="MEK8089747.1"/>
    </source>
</evidence>
<feature type="chain" id="PRO_5045413252" evidence="1">
    <location>
        <begin position="23"/>
        <end position="578"/>
    </location>
</feature>
<reference evidence="2 3" key="1">
    <citation type="submission" date="2024-04" db="EMBL/GenBank/DDBJ databases">
        <authorList>
            <person name="Abashina T."/>
            <person name="Shaikin A."/>
        </authorList>
    </citation>
    <scope>NUCLEOTIDE SEQUENCE [LARGE SCALE GENOMIC DNA]</scope>
    <source>
        <strain evidence="2 3">AAFK</strain>
    </source>
</reference>
<accession>A0ABU9D895</accession>
<name>A0ABU9D895_9PROT</name>
<evidence type="ECO:0000313" key="3">
    <source>
        <dbReference type="Proteomes" id="UP001446205"/>
    </source>
</evidence>
<organism evidence="2 3">
    <name type="scientific">Thermithiobacillus plumbiphilus</name>
    <dbReference type="NCBI Taxonomy" id="1729899"/>
    <lineage>
        <taxon>Bacteria</taxon>
        <taxon>Pseudomonadati</taxon>
        <taxon>Pseudomonadota</taxon>
        <taxon>Acidithiobacillia</taxon>
        <taxon>Acidithiobacillales</taxon>
        <taxon>Thermithiobacillaceae</taxon>
        <taxon>Thermithiobacillus</taxon>
    </lineage>
</organism>